<keyword evidence="2" id="KW-1185">Reference proteome</keyword>
<dbReference type="Proteomes" id="UP000199026">
    <property type="component" value="Unassembled WGS sequence"/>
</dbReference>
<reference evidence="1 2" key="1">
    <citation type="submission" date="2016-10" db="EMBL/GenBank/DDBJ databases">
        <authorList>
            <person name="de Groot N.N."/>
        </authorList>
    </citation>
    <scope>NUCLEOTIDE SEQUENCE [LARGE SCALE GENOMIC DNA]</scope>
    <source>
        <strain evidence="1 2">DSM 24677</strain>
    </source>
</reference>
<dbReference type="STRING" id="576131.SAMN05444486_103623"/>
<organism evidence="1 2">
    <name type="scientific">Lentibacter algarum</name>
    <dbReference type="NCBI Taxonomy" id="576131"/>
    <lineage>
        <taxon>Bacteria</taxon>
        <taxon>Pseudomonadati</taxon>
        <taxon>Pseudomonadota</taxon>
        <taxon>Alphaproteobacteria</taxon>
        <taxon>Rhodobacterales</taxon>
        <taxon>Roseobacteraceae</taxon>
        <taxon>Lentibacter</taxon>
    </lineage>
</organism>
<dbReference type="AlphaFoldDB" id="A0A1H3MHW1"/>
<accession>A0A1H3MHW1</accession>
<dbReference type="GeneID" id="78125566"/>
<dbReference type="OrthoDB" id="6638257at2"/>
<protein>
    <submittedName>
        <fullName evidence="1">Uncharacterized protein</fullName>
    </submittedName>
</protein>
<evidence type="ECO:0000313" key="1">
    <source>
        <dbReference type="EMBL" id="SDY76241.1"/>
    </source>
</evidence>
<evidence type="ECO:0000313" key="2">
    <source>
        <dbReference type="Proteomes" id="UP000199026"/>
    </source>
</evidence>
<dbReference type="EMBL" id="FNPR01000003">
    <property type="protein sequence ID" value="SDY76241.1"/>
    <property type="molecule type" value="Genomic_DNA"/>
</dbReference>
<gene>
    <name evidence="1" type="ORF">SAMN05444486_103623</name>
</gene>
<dbReference type="RefSeq" id="WP_089893359.1">
    <property type="nucleotide sequence ID" value="NZ_CALLJM010000005.1"/>
</dbReference>
<sequence length="235" mass="25425">MPDKPVLIMGSAPNVTACAAWPSSRFSAIVAINNAWQVRPDWTHHIAPDDFPDERAPKSLEAGQMRVTSSTYVPANNRYGGILYAGGTMAFTAGYWALAALKPSAMVFVGCDMIYPQDKRTHFYGTGTADPLRDDISLRNLEAKSARLMLHAAAQGCACLRADTLESRLLFPTATPAALEETASLPDAKAFNSVKAQEKELAYHVASGRYWESETAFSPAKLDAIDDLWLAALAA</sequence>
<proteinExistence type="predicted"/>
<name>A0A1H3MHW1_9RHOB</name>